<evidence type="ECO:0000256" key="5">
    <source>
        <dbReference type="ARBA" id="ARBA00022692"/>
    </source>
</evidence>
<dbReference type="Pfam" id="PF03188">
    <property type="entry name" value="Cytochrom_B561"/>
    <property type="match status" value="1"/>
</dbReference>
<dbReference type="Gene3D" id="1.20.120.1770">
    <property type="match status" value="1"/>
</dbReference>
<evidence type="ECO:0000256" key="8">
    <source>
        <dbReference type="ARBA" id="ARBA00022989"/>
    </source>
</evidence>
<keyword evidence="5 11" id="KW-0812">Transmembrane</keyword>
<comment type="caution">
    <text evidence="13">The sequence shown here is derived from an EMBL/GenBank/DDBJ whole genome shotgun (WGS) entry which is preliminary data.</text>
</comment>
<evidence type="ECO:0000256" key="2">
    <source>
        <dbReference type="ARBA" id="ARBA00004141"/>
    </source>
</evidence>
<evidence type="ECO:0000256" key="11">
    <source>
        <dbReference type="SAM" id="Phobius"/>
    </source>
</evidence>
<keyword evidence="10 11" id="KW-0472">Membrane</keyword>
<dbReference type="GO" id="GO:0016020">
    <property type="term" value="C:membrane"/>
    <property type="evidence" value="ECO:0007669"/>
    <property type="project" value="UniProtKB-SubCell"/>
</dbReference>
<feature type="domain" description="Cytochrome b561" evidence="12">
    <location>
        <begin position="1"/>
        <end position="150"/>
    </location>
</feature>
<keyword evidence="7" id="KW-0249">Electron transport</keyword>
<dbReference type="Proteomes" id="UP001367676">
    <property type="component" value="Unassembled WGS sequence"/>
</dbReference>
<evidence type="ECO:0000259" key="12">
    <source>
        <dbReference type="PROSITE" id="PS50939"/>
    </source>
</evidence>
<keyword evidence="6" id="KW-0479">Metal-binding</keyword>
<feature type="transmembrane region" description="Helical" evidence="11">
    <location>
        <begin position="89"/>
        <end position="109"/>
    </location>
</feature>
<dbReference type="InterPro" id="IPR006593">
    <property type="entry name" value="Cyt_b561/ferric_Rdtase_TM"/>
</dbReference>
<name>A0AAN9TTK7_9HEMI</name>
<dbReference type="EMBL" id="JBBCAQ010000032">
    <property type="protein sequence ID" value="KAK7583686.1"/>
    <property type="molecule type" value="Genomic_DNA"/>
</dbReference>
<proteinExistence type="predicted"/>
<comment type="cofactor">
    <cofactor evidence="1">
        <name>heme b</name>
        <dbReference type="ChEBI" id="CHEBI:60344"/>
    </cofactor>
</comment>
<dbReference type="AlphaFoldDB" id="A0AAN9TTK7"/>
<evidence type="ECO:0000256" key="4">
    <source>
        <dbReference type="ARBA" id="ARBA00022617"/>
    </source>
</evidence>
<feature type="transmembrane region" description="Helical" evidence="11">
    <location>
        <begin position="12"/>
        <end position="37"/>
    </location>
</feature>
<keyword evidence="8 11" id="KW-1133">Transmembrane helix</keyword>
<sequence>MFRVFRHKHKYTLKLMHAATNAVGLVFTLLAALAVLINHNQSNIPNYYSMHSWVGLLAVSLYLLQAIISIAAFLLNAVSNPTKAFLLPFHIYFGHVIFVLGIAAAISGINEKAIFKLGDEYSKLGNEAVLLNFTGILFILFGIIVVYISTNIHYKRYPRPEDNQLLDRSTAAQ</sequence>
<evidence type="ECO:0000256" key="3">
    <source>
        <dbReference type="ARBA" id="ARBA00022448"/>
    </source>
</evidence>
<dbReference type="InterPro" id="IPR043205">
    <property type="entry name" value="CYB561/CYBRD1-like"/>
</dbReference>
<dbReference type="PANTHER" id="PTHR10106:SF0">
    <property type="entry name" value="LD36721P"/>
    <property type="match status" value="1"/>
</dbReference>
<accession>A0AAN9TTK7</accession>
<keyword evidence="3" id="KW-0813">Transport</keyword>
<keyword evidence="14" id="KW-1185">Reference proteome</keyword>
<dbReference type="GO" id="GO:0046872">
    <property type="term" value="F:metal ion binding"/>
    <property type="evidence" value="ECO:0007669"/>
    <property type="project" value="UniProtKB-KW"/>
</dbReference>
<dbReference type="PROSITE" id="PS50939">
    <property type="entry name" value="CYTOCHROME_B561"/>
    <property type="match status" value="1"/>
</dbReference>
<evidence type="ECO:0000313" key="13">
    <source>
        <dbReference type="EMBL" id="KAK7583686.1"/>
    </source>
</evidence>
<evidence type="ECO:0000256" key="6">
    <source>
        <dbReference type="ARBA" id="ARBA00022723"/>
    </source>
</evidence>
<protein>
    <recommendedName>
        <fullName evidence="12">Cytochrome b561 domain-containing protein</fullName>
    </recommendedName>
</protein>
<keyword evidence="9" id="KW-0408">Iron</keyword>
<evidence type="ECO:0000256" key="9">
    <source>
        <dbReference type="ARBA" id="ARBA00023004"/>
    </source>
</evidence>
<gene>
    <name evidence="13" type="ORF">V9T40_004649</name>
</gene>
<evidence type="ECO:0000313" key="14">
    <source>
        <dbReference type="Proteomes" id="UP001367676"/>
    </source>
</evidence>
<evidence type="ECO:0000256" key="7">
    <source>
        <dbReference type="ARBA" id="ARBA00022982"/>
    </source>
</evidence>
<feature type="transmembrane region" description="Helical" evidence="11">
    <location>
        <begin position="129"/>
        <end position="149"/>
    </location>
</feature>
<reference evidence="13 14" key="1">
    <citation type="submission" date="2024-03" db="EMBL/GenBank/DDBJ databases">
        <title>Adaptation during the transition from Ophiocordyceps entomopathogen to insect associate is accompanied by gene loss and intensified selection.</title>
        <authorList>
            <person name="Ward C.M."/>
            <person name="Onetto C.A."/>
            <person name="Borneman A.R."/>
        </authorList>
    </citation>
    <scope>NUCLEOTIDE SEQUENCE [LARGE SCALE GENOMIC DNA]</scope>
    <source>
        <strain evidence="13">AWRI1</strain>
        <tissue evidence="13">Single Adult Female</tissue>
    </source>
</reference>
<comment type="subcellular location">
    <subcellularLocation>
        <location evidence="2">Membrane</location>
        <topology evidence="2">Multi-pass membrane protein</topology>
    </subcellularLocation>
</comment>
<dbReference type="GO" id="GO:0016491">
    <property type="term" value="F:oxidoreductase activity"/>
    <property type="evidence" value="ECO:0007669"/>
    <property type="project" value="InterPro"/>
</dbReference>
<dbReference type="PANTHER" id="PTHR10106">
    <property type="entry name" value="CYTOCHROME B561-RELATED"/>
    <property type="match status" value="1"/>
</dbReference>
<organism evidence="13 14">
    <name type="scientific">Parthenolecanium corni</name>
    <dbReference type="NCBI Taxonomy" id="536013"/>
    <lineage>
        <taxon>Eukaryota</taxon>
        <taxon>Metazoa</taxon>
        <taxon>Ecdysozoa</taxon>
        <taxon>Arthropoda</taxon>
        <taxon>Hexapoda</taxon>
        <taxon>Insecta</taxon>
        <taxon>Pterygota</taxon>
        <taxon>Neoptera</taxon>
        <taxon>Paraneoptera</taxon>
        <taxon>Hemiptera</taxon>
        <taxon>Sternorrhyncha</taxon>
        <taxon>Coccoidea</taxon>
        <taxon>Coccidae</taxon>
        <taxon>Parthenolecanium</taxon>
    </lineage>
</organism>
<evidence type="ECO:0000256" key="1">
    <source>
        <dbReference type="ARBA" id="ARBA00001970"/>
    </source>
</evidence>
<feature type="transmembrane region" description="Helical" evidence="11">
    <location>
        <begin position="57"/>
        <end position="77"/>
    </location>
</feature>
<keyword evidence="4" id="KW-0349">Heme</keyword>
<dbReference type="SMART" id="SM00665">
    <property type="entry name" value="B561"/>
    <property type="match status" value="1"/>
</dbReference>
<evidence type="ECO:0000256" key="10">
    <source>
        <dbReference type="ARBA" id="ARBA00023136"/>
    </source>
</evidence>